<reference evidence="1" key="1">
    <citation type="submission" date="2022-08" db="EMBL/GenBank/DDBJ databases">
        <authorList>
            <consortium name="DOE Joint Genome Institute"/>
            <person name="Min B."/>
            <person name="Riley R."/>
            <person name="Sierra-Patev S."/>
            <person name="Naranjo-Ortiz M."/>
            <person name="Looney B."/>
            <person name="Konkel Z."/>
            <person name="Slot J.C."/>
            <person name="Sakamoto Y."/>
            <person name="Steenwyk J.L."/>
            <person name="Rokas A."/>
            <person name="Carro J."/>
            <person name="Camarero S."/>
            <person name="Ferreira P."/>
            <person name="Molpeceres G."/>
            <person name="Ruiz-Duenas F.J."/>
            <person name="Serrano A."/>
            <person name="Henrissat B."/>
            <person name="Drula E."/>
            <person name="Hughes K.W."/>
            <person name="Mata J.L."/>
            <person name="Ishikawa N.K."/>
            <person name="Vargas-Isla R."/>
            <person name="Ushijima S."/>
            <person name="Smith C.A."/>
            <person name="Ahrendt S."/>
            <person name="Andreopoulos W."/>
            <person name="He G."/>
            <person name="Labutti K."/>
            <person name="Lipzen A."/>
            <person name="Ng V."/>
            <person name="Sandor L."/>
            <person name="Barry K."/>
            <person name="Martinez A.T."/>
            <person name="Xiao Y."/>
            <person name="Gibbons J.G."/>
            <person name="Terashima K."/>
            <person name="Hibbett D.S."/>
            <person name="Grigoriev I.V."/>
        </authorList>
    </citation>
    <scope>NUCLEOTIDE SEQUENCE</scope>
    <source>
        <strain evidence="1">TFB9207</strain>
    </source>
</reference>
<dbReference type="EMBL" id="MU806666">
    <property type="protein sequence ID" value="KAJ3833592.1"/>
    <property type="molecule type" value="Genomic_DNA"/>
</dbReference>
<dbReference type="SUPFAM" id="SSF50494">
    <property type="entry name" value="Trypsin-like serine proteases"/>
    <property type="match status" value="1"/>
</dbReference>
<sequence>QLDANGPFSAPGDSGSIVLDKKCRIVGMVNGGAGIINRTDVTYLTPYSYLDQEIKKHFPNSSFSDVVAKMVD</sequence>
<accession>A0AA38U744</accession>
<keyword evidence="2" id="KW-1185">Reference proteome</keyword>
<gene>
    <name evidence="1" type="ORF">F5878DRAFT_546291</name>
</gene>
<protein>
    <recommendedName>
        <fullName evidence="3">Serine protease</fullName>
    </recommendedName>
</protein>
<dbReference type="Gene3D" id="2.40.10.10">
    <property type="entry name" value="Trypsin-like serine proteases"/>
    <property type="match status" value="1"/>
</dbReference>
<organism evidence="1 2">
    <name type="scientific">Lentinula raphanica</name>
    <dbReference type="NCBI Taxonomy" id="153919"/>
    <lineage>
        <taxon>Eukaryota</taxon>
        <taxon>Fungi</taxon>
        <taxon>Dikarya</taxon>
        <taxon>Basidiomycota</taxon>
        <taxon>Agaricomycotina</taxon>
        <taxon>Agaricomycetes</taxon>
        <taxon>Agaricomycetidae</taxon>
        <taxon>Agaricales</taxon>
        <taxon>Marasmiineae</taxon>
        <taxon>Omphalotaceae</taxon>
        <taxon>Lentinula</taxon>
    </lineage>
</organism>
<evidence type="ECO:0008006" key="3">
    <source>
        <dbReference type="Google" id="ProtNLM"/>
    </source>
</evidence>
<proteinExistence type="predicted"/>
<name>A0AA38U744_9AGAR</name>
<dbReference type="InterPro" id="IPR043504">
    <property type="entry name" value="Peptidase_S1_PA_chymotrypsin"/>
</dbReference>
<dbReference type="AlphaFoldDB" id="A0AA38U744"/>
<comment type="caution">
    <text evidence="1">The sequence shown here is derived from an EMBL/GenBank/DDBJ whole genome shotgun (WGS) entry which is preliminary data.</text>
</comment>
<evidence type="ECO:0000313" key="2">
    <source>
        <dbReference type="Proteomes" id="UP001163846"/>
    </source>
</evidence>
<dbReference type="InterPro" id="IPR009003">
    <property type="entry name" value="Peptidase_S1_PA"/>
</dbReference>
<evidence type="ECO:0000313" key="1">
    <source>
        <dbReference type="EMBL" id="KAJ3833592.1"/>
    </source>
</evidence>
<dbReference type="Proteomes" id="UP001163846">
    <property type="component" value="Unassembled WGS sequence"/>
</dbReference>
<feature type="non-terminal residue" evidence="1">
    <location>
        <position position="1"/>
    </location>
</feature>